<sequence>MRKAAVEEKVAEIRDAPTVELLNEEDDEPVSELQRVEDELRALKPLYQEAKALGDKATLAELTPTLQALMSKRKALKQGSEVQPSEASTAEASDEEGDSLFAQFVSIVDNLLGDHLPENIVNDFVASPDFETYRSVLGSPETTDEETRALFYNMVDDQLGNMSPESISSFVESDEFNVYRAIGEQYKDE</sequence>
<evidence type="ECO:0000256" key="1">
    <source>
        <dbReference type="SAM" id="MobiDB-lite"/>
    </source>
</evidence>
<dbReference type="AlphaFoldDB" id="D6PB41"/>
<protein>
    <submittedName>
        <fullName evidence="2">Uncharacterized protein</fullName>
    </submittedName>
</protein>
<reference evidence="2" key="1">
    <citation type="journal article" date="2010" name="ISME J.">
        <title>Metagenome of the Mediterranean deep chlorophyll maximum studied by direct and fosmid library 454 pyrosequencing.</title>
        <authorList>
            <person name="Ghai R."/>
            <person name="Martin-Cuadrado A.B."/>
            <person name="Molto A.G."/>
            <person name="Heredia I.G."/>
            <person name="Cabrera R."/>
            <person name="Martin J."/>
            <person name="Verdu M."/>
            <person name="Deschamps P."/>
            <person name="Moreira D."/>
            <person name="Lopez-Garcia P."/>
            <person name="Mira A."/>
            <person name="Rodriguez-Valera F."/>
        </authorList>
    </citation>
    <scope>NUCLEOTIDE SEQUENCE</scope>
</reference>
<feature type="region of interest" description="Disordered" evidence="1">
    <location>
        <begin position="76"/>
        <end position="95"/>
    </location>
</feature>
<proteinExistence type="predicted"/>
<dbReference type="EMBL" id="GU942958">
    <property type="protein sequence ID" value="ADD92928.1"/>
    <property type="molecule type" value="Genomic_DNA"/>
</dbReference>
<evidence type="ECO:0000313" key="2">
    <source>
        <dbReference type="EMBL" id="ADD92928.1"/>
    </source>
</evidence>
<accession>D6PB41</accession>
<name>D6PB41_9ARCH</name>
<organism evidence="2">
    <name type="scientific">uncultured archaeon MedDCM-OCT-S04-C14</name>
    <dbReference type="NCBI Taxonomy" id="743084"/>
    <lineage>
        <taxon>Archaea</taxon>
        <taxon>environmental samples</taxon>
    </lineage>
</organism>